<keyword evidence="2" id="KW-0444">Lipid biosynthesis</keyword>
<keyword evidence="5" id="KW-0012">Acyltransferase</keyword>
<keyword evidence="3" id="KW-0808">Transferase</keyword>
<sequence>MTTTEAPTRATARYTLLLSSDREHREAAQRLRHTVFAAEPGFRHSAPDGRDADRFDEYCEHLLVRDEATDETVGCYRILTPDAARAAGGLYTATEFDVTALDPLRPALVELGRACVHPDHRTGTVLGLMWAGMLNYLELAGHRWAVGCVSVPMRLADGDVAGANVRAVRDRLLGQHASAPDRRVYPHRPVPGLDAVAPPAKAVLPPLLRGYLRLGARICGEPAHDPDFEVADFVALLGIDDADERYLSRLRSVAAAVPVVPR</sequence>
<accession>A0ABP8P033</accession>
<evidence type="ECO:0000313" key="6">
    <source>
        <dbReference type="EMBL" id="GAA4475865.1"/>
    </source>
</evidence>
<evidence type="ECO:0000256" key="2">
    <source>
        <dbReference type="ARBA" id="ARBA00022516"/>
    </source>
</evidence>
<comment type="caution">
    <text evidence="6">The sequence shown here is derived from an EMBL/GenBank/DDBJ whole genome shotgun (WGS) entry which is preliminary data.</text>
</comment>
<dbReference type="Proteomes" id="UP001501183">
    <property type="component" value="Unassembled WGS sequence"/>
</dbReference>
<evidence type="ECO:0000313" key="7">
    <source>
        <dbReference type="Proteomes" id="UP001501183"/>
    </source>
</evidence>
<dbReference type="Pfam" id="PF13444">
    <property type="entry name" value="Acetyltransf_5"/>
    <property type="match status" value="1"/>
</dbReference>
<keyword evidence="4" id="KW-0443">Lipid metabolism</keyword>
<proteinExistence type="predicted"/>
<evidence type="ECO:0000256" key="3">
    <source>
        <dbReference type="ARBA" id="ARBA00022679"/>
    </source>
</evidence>
<gene>
    <name evidence="6" type="ORF">GCM10023094_14280</name>
</gene>
<reference evidence="7" key="1">
    <citation type="journal article" date="2019" name="Int. J. Syst. Evol. Microbiol.">
        <title>The Global Catalogue of Microorganisms (GCM) 10K type strain sequencing project: providing services to taxonomists for standard genome sequencing and annotation.</title>
        <authorList>
            <consortium name="The Broad Institute Genomics Platform"/>
            <consortium name="The Broad Institute Genome Sequencing Center for Infectious Disease"/>
            <person name="Wu L."/>
            <person name="Ma J."/>
        </authorList>
    </citation>
    <scope>NUCLEOTIDE SEQUENCE [LARGE SCALE GENOMIC DNA]</scope>
    <source>
        <strain evidence="7">JCM 32206</strain>
    </source>
</reference>
<dbReference type="PANTHER" id="PTHR37323:SF1">
    <property type="entry name" value="L-ORNITHINE N(ALPHA)-ACYLTRANSFERASE"/>
    <property type="match status" value="1"/>
</dbReference>
<evidence type="ECO:0000256" key="1">
    <source>
        <dbReference type="ARBA" id="ARBA00005189"/>
    </source>
</evidence>
<evidence type="ECO:0000256" key="5">
    <source>
        <dbReference type="ARBA" id="ARBA00023315"/>
    </source>
</evidence>
<dbReference type="Gene3D" id="3.40.630.30">
    <property type="match status" value="1"/>
</dbReference>
<evidence type="ECO:0000256" key="4">
    <source>
        <dbReference type="ARBA" id="ARBA00023098"/>
    </source>
</evidence>
<dbReference type="SUPFAM" id="SSF55729">
    <property type="entry name" value="Acyl-CoA N-acyltransferases (Nat)"/>
    <property type="match status" value="1"/>
</dbReference>
<dbReference type="InterPro" id="IPR052351">
    <property type="entry name" value="Ornithine_N-alpha-AT"/>
</dbReference>
<dbReference type="InterPro" id="IPR016181">
    <property type="entry name" value="Acyl_CoA_acyltransferase"/>
</dbReference>
<dbReference type="EMBL" id="BAABFB010000029">
    <property type="protein sequence ID" value="GAA4475865.1"/>
    <property type="molecule type" value="Genomic_DNA"/>
</dbReference>
<comment type="pathway">
    <text evidence="1">Lipid metabolism.</text>
</comment>
<dbReference type="PANTHER" id="PTHR37323">
    <property type="entry name" value="GCN5-RELATED N-ACETYLTRANSFERASE"/>
    <property type="match status" value="1"/>
</dbReference>
<organism evidence="6 7">
    <name type="scientific">Rhodococcus olei</name>
    <dbReference type="NCBI Taxonomy" id="2161675"/>
    <lineage>
        <taxon>Bacteria</taxon>
        <taxon>Bacillati</taxon>
        <taxon>Actinomycetota</taxon>
        <taxon>Actinomycetes</taxon>
        <taxon>Mycobacteriales</taxon>
        <taxon>Nocardiaceae</taxon>
        <taxon>Rhodococcus</taxon>
    </lineage>
</organism>
<name>A0ABP8P033_9NOCA</name>
<dbReference type="RefSeq" id="WP_345343090.1">
    <property type="nucleotide sequence ID" value="NZ_BAABFB010000029.1"/>
</dbReference>
<protein>
    <submittedName>
        <fullName evidence="6">GNAT family N-acetyltransferase</fullName>
    </submittedName>
</protein>
<keyword evidence="7" id="KW-1185">Reference proteome</keyword>